<dbReference type="EMBL" id="RXIC02000020">
    <property type="protein sequence ID" value="KAB1224653.1"/>
    <property type="molecule type" value="Genomic_DNA"/>
</dbReference>
<proteinExistence type="predicted"/>
<protein>
    <submittedName>
        <fullName evidence="1">Uncharacterized protein</fullName>
    </submittedName>
</protein>
<gene>
    <name evidence="1" type="ORF">CJ030_MR2G016965</name>
</gene>
<organism evidence="1 2">
    <name type="scientific">Morella rubra</name>
    <name type="common">Chinese bayberry</name>
    <dbReference type="NCBI Taxonomy" id="262757"/>
    <lineage>
        <taxon>Eukaryota</taxon>
        <taxon>Viridiplantae</taxon>
        <taxon>Streptophyta</taxon>
        <taxon>Embryophyta</taxon>
        <taxon>Tracheophyta</taxon>
        <taxon>Spermatophyta</taxon>
        <taxon>Magnoliopsida</taxon>
        <taxon>eudicotyledons</taxon>
        <taxon>Gunneridae</taxon>
        <taxon>Pentapetalae</taxon>
        <taxon>rosids</taxon>
        <taxon>fabids</taxon>
        <taxon>Fagales</taxon>
        <taxon>Myricaceae</taxon>
        <taxon>Morella</taxon>
    </lineage>
</organism>
<accession>A0A6A1WIJ6</accession>
<reference evidence="1 2" key="1">
    <citation type="journal article" date="2019" name="Plant Biotechnol. J.">
        <title>The red bayberry genome and genetic basis of sex determination.</title>
        <authorList>
            <person name="Jia H.M."/>
            <person name="Jia H.J."/>
            <person name="Cai Q.L."/>
            <person name="Wang Y."/>
            <person name="Zhao H.B."/>
            <person name="Yang W.F."/>
            <person name="Wang G.Y."/>
            <person name="Li Y.H."/>
            <person name="Zhan D.L."/>
            <person name="Shen Y.T."/>
            <person name="Niu Q.F."/>
            <person name="Chang L."/>
            <person name="Qiu J."/>
            <person name="Zhao L."/>
            <person name="Xie H.B."/>
            <person name="Fu W.Y."/>
            <person name="Jin J."/>
            <person name="Li X.W."/>
            <person name="Jiao Y."/>
            <person name="Zhou C.C."/>
            <person name="Tu T."/>
            <person name="Chai C.Y."/>
            <person name="Gao J.L."/>
            <person name="Fan L.J."/>
            <person name="van de Weg E."/>
            <person name="Wang J.Y."/>
            <person name="Gao Z.S."/>
        </authorList>
    </citation>
    <scope>NUCLEOTIDE SEQUENCE [LARGE SCALE GENOMIC DNA]</scope>
    <source>
        <tissue evidence="1">Leaves</tissue>
    </source>
</reference>
<evidence type="ECO:0000313" key="1">
    <source>
        <dbReference type="EMBL" id="KAB1224653.1"/>
    </source>
</evidence>
<name>A0A6A1WIJ6_9ROSI</name>
<evidence type="ECO:0000313" key="2">
    <source>
        <dbReference type="Proteomes" id="UP000516437"/>
    </source>
</evidence>
<comment type="caution">
    <text evidence="1">The sequence shown here is derived from an EMBL/GenBank/DDBJ whole genome shotgun (WGS) entry which is preliminary data.</text>
</comment>
<dbReference type="AlphaFoldDB" id="A0A6A1WIJ6"/>
<keyword evidence="2" id="KW-1185">Reference proteome</keyword>
<dbReference type="OrthoDB" id="1746355at2759"/>
<dbReference type="Proteomes" id="UP000516437">
    <property type="component" value="Chromosome 2"/>
</dbReference>
<sequence>MGCSKPAESLPASKPKKAIEEIIKGRQLANQLRSLLNDSHGDDVLAPAKDLILKVLSSFTNSLTILSSDDVSQLQANTHGHKSKSSKGSCRNDISTIKDRRGRYKRSVSPMFPSSQVSITVICFSHGNVRIVELLHVTGCYVTARDTYSGSSF</sequence>